<accession>A0A0E9S2L7</accession>
<reference evidence="1" key="2">
    <citation type="journal article" date="2015" name="Fish Shellfish Immunol.">
        <title>Early steps in the European eel (Anguilla anguilla)-Vibrio vulnificus interaction in the gills: Role of the RtxA13 toxin.</title>
        <authorList>
            <person name="Callol A."/>
            <person name="Pajuelo D."/>
            <person name="Ebbesson L."/>
            <person name="Teles M."/>
            <person name="MacKenzie S."/>
            <person name="Amaro C."/>
        </authorList>
    </citation>
    <scope>NUCLEOTIDE SEQUENCE</scope>
</reference>
<dbReference type="AlphaFoldDB" id="A0A0E9S2L7"/>
<sequence length="26" mass="2722">MAHASGINPVRGTILRGGDAALLKFR</sequence>
<dbReference type="EMBL" id="GBXM01073677">
    <property type="protein sequence ID" value="JAH34900.1"/>
    <property type="molecule type" value="Transcribed_RNA"/>
</dbReference>
<evidence type="ECO:0000313" key="1">
    <source>
        <dbReference type="EMBL" id="JAH34900.1"/>
    </source>
</evidence>
<protein>
    <submittedName>
        <fullName evidence="1">Uncharacterized protein</fullName>
    </submittedName>
</protein>
<name>A0A0E9S2L7_ANGAN</name>
<reference evidence="1" key="1">
    <citation type="submission" date="2014-11" db="EMBL/GenBank/DDBJ databases">
        <authorList>
            <person name="Amaro Gonzalez C."/>
        </authorList>
    </citation>
    <scope>NUCLEOTIDE SEQUENCE</scope>
</reference>
<proteinExistence type="predicted"/>
<organism evidence="1">
    <name type="scientific">Anguilla anguilla</name>
    <name type="common">European freshwater eel</name>
    <name type="synonym">Muraena anguilla</name>
    <dbReference type="NCBI Taxonomy" id="7936"/>
    <lineage>
        <taxon>Eukaryota</taxon>
        <taxon>Metazoa</taxon>
        <taxon>Chordata</taxon>
        <taxon>Craniata</taxon>
        <taxon>Vertebrata</taxon>
        <taxon>Euteleostomi</taxon>
        <taxon>Actinopterygii</taxon>
        <taxon>Neopterygii</taxon>
        <taxon>Teleostei</taxon>
        <taxon>Anguilliformes</taxon>
        <taxon>Anguillidae</taxon>
        <taxon>Anguilla</taxon>
    </lineage>
</organism>